<sequence>MVRMYFLTLYFLLGTFLLSAQNQAPCSDFNDSSNPAGNWHTAPYPNGMVGVNFGSPNSLDGSQYLILNDLSGSSWYINDKDYMYLGERFQGQCLYFDFYLEKDGGYGAPIHPRITLSNATQSITFVANITVTPGSGWVRIKAPIAACTGSTLPSNSDGTWTMDPSMTCADFNAVMFGSTTLSLSPDYTSSPSEVVMYDNICVKPCEGCNECNSNFKIQMTTSTSGGYTVGQIFLESTNSPSLYKVNWGDGTVGDVMTSHTYLNAGSYKVCVTQYEGDKPKCTTCVEICIPKPFQAGKTVNSTDLTSPLKDIADVAKGEIGVSSEIKDYTLVPNPAKNYVDVQTNLTKRGNVAIKIMDASGKILINTSENVENGRQSIKINTEKLIQGTYIVEIKSENKTSSQKLLISK</sequence>
<comment type="caution">
    <text evidence="4">The sequence shown here is derived from an EMBL/GenBank/DDBJ whole genome shotgun (WGS) entry which is preliminary data.</text>
</comment>
<feature type="signal peptide" evidence="2">
    <location>
        <begin position="1"/>
        <end position="20"/>
    </location>
</feature>
<name>A0ABP9MS17_9FLAO</name>
<dbReference type="Proteomes" id="UP001500353">
    <property type="component" value="Unassembled WGS sequence"/>
</dbReference>
<evidence type="ECO:0000313" key="5">
    <source>
        <dbReference type="Proteomes" id="UP001500353"/>
    </source>
</evidence>
<feature type="chain" id="PRO_5047123109" description="PKD domain-containing protein" evidence="2">
    <location>
        <begin position="21"/>
        <end position="408"/>
    </location>
</feature>
<evidence type="ECO:0000256" key="2">
    <source>
        <dbReference type="SAM" id="SignalP"/>
    </source>
</evidence>
<dbReference type="NCBIfam" id="TIGR04183">
    <property type="entry name" value="Por_Secre_tail"/>
    <property type="match status" value="1"/>
</dbReference>
<dbReference type="PROSITE" id="PS50093">
    <property type="entry name" value="PKD"/>
    <property type="match status" value="1"/>
</dbReference>
<organism evidence="4 5">
    <name type="scientific">Chryseobacterium ginsengisoli</name>
    <dbReference type="NCBI Taxonomy" id="363853"/>
    <lineage>
        <taxon>Bacteria</taxon>
        <taxon>Pseudomonadati</taxon>
        <taxon>Bacteroidota</taxon>
        <taxon>Flavobacteriia</taxon>
        <taxon>Flavobacteriales</taxon>
        <taxon>Weeksellaceae</taxon>
        <taxon>Chryseobacterium group</taxon>
        <taxon>Chryseobacterium</taxon>
    </lineage>
</organism>
<keyword evidence="5" id="KW-1185">Reference proteome</keyword>
<dbReference type="InterPro" id="IPR013783">
    <property type="entry name" value="Ig-like_fold"/>
</dbReference>
<gene>
    <name evidence="4" type="ORF">GCM10023210_39730</name>
</gene>
<dbReference type="InterPro" id="IPR035986">
    <property type="entry name" value="PKD_dom_sf"/>
</dbReference>
<dbReference type="Gene3D" id="2.60.40.10">
    <property type="entry name" value="Immunoglobulins"/>
    <property type="match status" value="1"/>
</dbReference>
<dbReference type="Pfam" id="PF18962">
    <property type="entry name" value="Por_Secre_tail"/>
    <property type="match status" value="1"/>
</dbReference>
<dbReference type="InterPro" id="IPR000601">
    <property type="entry name" value="PKD_dom"/>
</dbReference>
<dbReference type="EMBL" id="BAABHX010000009">
    <property type="protein sequence ID" value="GAA5100830.1"/>
    <property type="molecule type" value="Genomic_DNA"/>
</dbReference>
<dbReference type="CDD" id="cd00146">
    <property type="entry name" value="PKD"/>
    <property type="match status" value="1"/>
</dbReference>
<evidence type="ECO:0000256" key="1">
    <source>
        <dbReference type="ARBA" id="ARBA00022729"/>
    </source>
</evidence>
<reference evidence="5" key="1">
    <citation type="journal article" date="2019" name="Int. J. Syst. Evol. Microbiol.">
        <title>The Global Catalogue of Microorganisms (GCM) 10K type strain sequencing project: providing services to taxonomists for standard genome sequencing and annotation.</title>
        <authorList>
            <consortium name="The Broad Institute Genomics Platform"/>
            <consortium name="The Broad Institute Genome Sequencing Center for Infectious Disease"/>
            <person name="Wu L."/>
            <person name="Ma J."/>
        </authorList>
    </citation>
    <scope>NUCLEOTIDE SEQUENCE [LARGE SCALE GENOMIC DNA]</scope>
    <source>
        <strain evidence="5">JCM 18019</strain>
    </source>
</reference>
<evidence type="ECO:0000313" key="4">
    <source>
        <dbReference type="EMBL" id="GAA5100830.1"/>
    </source>
</evidence>
<proteinExistence type="predicted"/>
<protein>
    <recommendedName>
        <fullName evidence="3">PKD domain-containing protein</fullName>
    </recommendedName>
</protein>
<keyword evidence="1 2" id="KW-0732">Signal</keyword>
<dbReference type="SUPFAM" id="SSF49299">
    <property type="entry name" value="PKD domain"/>
    <property type="match status" value="1"/>
</dbReference>
<dbReference type="InterPro" id="IPR026444">
    <property type="entry name" value="Secre_tail"/>
</dbReference>
<evidence type="ECO:0000259" key="3">
    <source>
        <dbReference type="PROSITE" id="PS50093"/>
    </source>
</evidence>
<feature type="domain" description="PKD" evidence="3">
    <location>
        <begin position="235"/>
        <end position="272"/>
    </location>
</feature>
<accession>A0ABP9MS17</accession>